<sequence length="191" mass="21600">MSRELMLRIWQVLDPQSALLTTSEVHQFLASNPPRETTRKIGSYKPVNLKNYQSVREDFQRYVTTTVPYIENFPPPELFVKTVVSKLRAFGLTKTEVFMLINLGIGLPRNQSSQPSAAAEDGEEENEAEEVQEPDDRQLLSIVIEELEDRFPGEEGEAKIEKILQTMRTEFNRAQAATKANEANGNGSEAK</sequence>
<dbReference type="InterPro" id="IPR038324">
    <property type="entry name" value="Rpb4/RPC9_sf"/>
</dbReference>
<feature type="region of interest" description="Disordered" evidence="1">
    <location>
        <begin position="110"/>
        <end position="138"/>
    </location>
</feature>
<reference evidence="2 3" key="1">
    <citation type="submission" date="2013-03" db="EMBL/GenBank/DDBJ databases">
        <title>The Genome Sequence of Capronia coronata CBS 617.96.</title>
        <authorList>
            <consortium name="The Broad Institute Genomics Platform"/>
            <person name="Cuomo C."/>
            <person name="de Hoog S."/>
            <person name="Gorbushina A."/>
            <person name="Walker B."/>
            <person name="Young S.K."/>
            <person name="Zeng Q."/>
            <person name="Gargeya S."/>
            <person name="Fitzgerald M."/>
            <person name="Haas B."/>
            <person name="Abouelleil A."/>
            <person name="Allen A.W."/>
            <person name="Alvarado L."/>
            <person name="Arachchi H.M."/>
            <person name="Berlin A.M."/>
            <person name="Chapman S.B."/>
            <person name="Gainer-Dewar J."/>
            <person name="Goldberg J."/>
            <person name="Griggs A."/>
            <person name="Gujja S."/>
            <person name="Hansen M."/>
            <person name="Howarth C."/>
            <person name="Imamovic A."/>
            <person name="Ireland A."/>
            <person name="Larimer J."/>
            <person name="McCowan C."/>
            <person name="Murphy C."/>
            <person name="Pearson M."/>
            <person name="Poon T.W."/>
            <person name="Priest M."/>
            <person name="Roberts A."/>
            <person name="Saif S."/>
            <person name="Shea T."/>
            <person name="Sisk P."/>
            <person name="Sykes S."/>
            <person name="Wortman J."/>
            <person name="Nusbaum C."/>
            <person name="Birren B."/>
        </authorList>
    </citation>
    <scope>NUCLEOTIDE SEQUENCE [LARGE SCALE GENOMIC DNA]</scope>
    <source>
        <strain evidence="2 3">CBS 617.96</strain>
    </source>
</reference>
<proteinExistence type="predicted"/>
<dbReference type="HOGENOM" id="CLU_103833_0_0_1"/>
<dbReference type="GO" id="GO:0006384">
    <property type="term" value="P:transcription initiation at RNA polymerase III promoter"/>
    <property type="evidence" value="ECO:0007669"/>
    <property type="project" value="InterPro"/>
</dbReference>
<dbReference type="AlphaFoldDB" id="W9Y4J3"/>
<evidence type="ECO:0000313" key="3">
    <source>
        <dbReference type="Proteomes" id="UP000019484"/>
    </source>
</evidence>
<dbReference type="eggNOG" id="ENOG502RMXH">
    <property type="taxonomic scope" value="Eukaryota"/>
</dbReference>
<name>W9Y4J3_9EURO</name>
<dbReference type="Proteomes" id="UP000019484">
    <property type="component" value="Unassembled WGS sequence"/>
</dbReference>
<dbReference type="GeneID" id="19159552"/>
<protein>
    <recommendedName>
        <fullName evidence="4">DNA-directed RNA polymerase III subunit RPC9</fullName>
    </recommendedName>
</protein>
<dbReference type="STRING" id="1182541.W9Y4J3"/>
<dbReference type="GO" id="GO:0005666">
    <property type="term" value="C:RNA polymerase III complex"/>
    <property type="evidence" value="ECO:0007669"/>
    <property type="project" value="InterPro"/>
</dbReference>
<dbReference type="InterPro" id="IPR038846">
    <property type="entry name" value="RPC9"/>
</dbReference>
<evidence type="ECO:0000256" key="1">
    <source>
        <dbReference type="SAM" id="MobiDB-lite"/>
    </source>
</evidence>
<dbReference type="Gene3D" id="1.20.1250.40">
    <property type="match status" value="1"/>
</dbReference>
<feature type="compositionally biased region" description="Acidic residues" evidence="1">
    <location>
        <begin position="120"/>
        <end position="133"/>
    </location>
</feature>
<evidence type="ECO:0008006" key="4">
    <source>
        <dbReference type="Google" id="ProtNLM"/>
    </source>
</evidence>
<dbReference type="OrthoDB" id="1746530at2759"/>
<dbReference type="PANTHER" id="PTHR15561:SF0">
    <property type="entry name" value="DNA-DIRECTED RNA POLYMERASE III SUBUNIT RPC9"/>
    <property type="match status" value="1"/>
</dbReference>
<accession>W9Y4J3</accession>
<evidence type="ECO:0000313" key="2">
    <source>
        <dbReference type="EMBL" id="EXJ87747.1"/>
    </source>
</evidence>
<comment type="caution">
    <text evidence="2">The sequence shown here is derived from an EMBL/GenBank/DDBJ whole genome shotgun (WGS) entry which is preliminary data.</text>
</comment>
<keyword evidence="3" id="KW-1185">Reference proteome</keyword>
<organism evidence="2 3">
    <name type="scientific">Capronia coronata CBS 617.96</name>
    <dbReference type="NCBI Taxonomy" id="1182541"/>
    <lineage>
        <taxon>Eukaryota</taxon>
        <taxon>Fungi</taxon>
        <taxon>Dikarya</taxon>
        <taxon>Ascomycota</taxon>
        <taxon>Pezizomycotina</taxon>
        <taxon>Eurotiomycetes</taxon>
        <taxon>Chaetothyriomycetidae</taxon>
        <taxon>Chaetothyriales</taxon>
        <taxon>Herpotrichiellaceae</taxon>
        <taxon>Capronia</taxon>
    </lineage>
</organism>
<dbReference type="EMBL" id="AMWN01000004">
    <property type="protein sequence ID" value="EXJ87747.1"/>
    <property type="molecule type" value="Genomic_DNA"/>
</dbReference>
<dbReference type="RefSeq" id="XP_007723753.1">
    <property type="nucleotide sequence ID" value="XM_007725563.1"/>
</dbReference>
<gene>
    <name evidence="2" type="ORF">A1O1_04673</name>
</gene>
<dbReference type="PANTHER" id="PTHR15561">
    <property type="entry name" value="CALCITONIN GENE-RELATED PEPTIDE-RECEPTOR COMPONENT PROTEIN"/>
    <property type="match status" value="1"/>
</dbReference>